<protein>
    <submittedName>
        <fullName evidence="4">2-keto-4-pentenoate hydratase/2-oxohepta-3-ene-1,7-dioic acid hydratase in catechol pathway</fullName>
    </submittedName>
</protein>
<evidence type="ECO:0000256" key="2">
    <source>
        <dbReference type="ARBA" id="ARBA00022723"/>
    </source>
</evidence>
<evidence type="ECO:0000256" key="1">
    <source>
        <dbReference type="ARBA" id="ARBA00010211"/>
    </source>
</evidence>
<keyword evidence="2" id="KW-0479">Metal-binding</keyword>
<dbReference type="Proteomes" id="UP000585681">
    <property type="component" value="Unassembled WGS sequence"/>
</dbReference>
<accession>A0A840C6Y6</accession>
<dbReference type="EMBL" id="JACIEQ010000001">
    <property type="protein sequence ID" value="MBB4021711.1"/>
    <property type="molecule type" value="Genomic_DNA"/>
</dbReference>
<dbReference type="GO" id="GO:0046872">
    <property type="term" value="F:metal ion binding"/>
    <property type="evidence" value="ECO:0007669"/>
    <property type="project" value="UniProtKB-KW"/>
</dbReference>
<dbReference type="InterPro" id="IPR011234">
    <property type="entry name" value="Fumarylacetoacetase-like_C"/>
</dbReference>
<evidence type="ECO:0000313" key="4">
    <source>
        <dbReference type="EMBL" id="MBB4021711.1"/>
    </source>
</evidence>
<dbReference type="SUPFAM" id="SSF56529">
    <property type="entry name" value="FAH"/>
    <property type="match status" value="1"/>
</dbReference>
<evidence type="ECO:0000259" key="3">
    <source>
        <dbReference type="Pfam" id="PF01557"/>
    </source>
</evidence>
<feature type="domain" description="Fumarylacetoacetase-like C-terminal" evidence="3">
    <location>
        <begin position="77"/>
        <end position="282"/>
    </location>
</feature>
<dbReference type="Pfam" id="PF01557">
    <property type="entry name" value="FAA_hydrolase"/>
    <property type="match status" value="1"/>
</dbReference>
<dbReference type="AlphaFoldDB" id="A0A840C6Y6"/>
<dbReference type="PANTHER" id="PTHR42796:SF4">
    <property type="entry name" value="FUMARYLACETOACETATE HYDROLASE DOMAIN-CONTAINING PROTEIN 2A"/>
    <property type="match status" value="1"/>
</dbReference>
<dbReference type="FunFam" id="3.90.850.10:FF:000002">
    <property type="entry name" value="2-hydroxyhepta-2,4-diene-1,7-dioate isomerase"/>
    <property type="match status" value="1"/>
</dbReference>
<dbReference type="InterPro" id="IPR036663">
    <property type="entry name" value="Fumarylacetoacetase_C_sf"/>
</dbReference>
<dbReference type="InterPro" id="IPR051121">
    <property type="entry name" value="FAH"/>
</dbReference>
<dbReference type="GO" id="GO:0016853">
    <property type="term" value="F:isomerase activity"/>
    <property type="evidence" value="ECO:0007669"/>
    <property type="project" value="UniProtKB-ARBA"/>
</dbReference>
<name>A0A840C6Y6_9RHOB</name>
<dbReference type="GO" id="GO:0019752">
    <property type="term" value="P:carboxylic acid metabolic process"/>
    <property type="evidence" value="ECO:0007669"/>
    <property type="project" value="UniProtKB-ARBA"/>
</dbReference>
<organism evidence="4 5">
    <name type="scientific">Actibacterium naphthalenivorans</name>
    <dbReference type="NCBI Taxonomy" id="1614693"/>
    <lineage>
        <taxon>Bacteria</taxon>
        <taxon>Pseudomonadati</taxon>
        <taxon>Pseudomonadota</taxon>
        <taxon>Alphaproteobacteria</taxon>
        <taxon>Rhodobacterales</taxon>
        <taxon>Roseobacteraceae</taxon>
        <taxon>Actibacterium</taxon>
    </lineage>
</organism>
<gene>
    <name evidence="4" type="ORF">GGR17_001502</name>
</gene>
<comment type="caution">
    <text evidence="4">The sequence shown here is derived from an EMBL/GenBank/DDBJ whole genome shotgun (WGS) entry which is preliminary data.</text>
</comment>
<comment type="similarity">
    <text evidence="1">Belongs to the FAH family.</text>
</comment>
<dbReference type="RefSeq" id="WP_054540204.1">
    <property type="nucleotide sequence ID" value="NZ_JACIEQ010000001.1"/>
</dbReference>
<reference evidence="4" key="1">
    <citation type="submission" date="2020-08" db="EMBL/GenBank/DDBJ databases">
        <title>Genomic Encyclopedia of Type Strains, Phase IV (KMG-IV): sequencing the most valuable type-strain genomes for metagenomic binning, comparative biology and taxonomic classification.</title>
        <authorList>
            <person name="Goeker M."/>
        </authorList>
    </citation>
    <scope>NUCLEOTIDE SEQUENCE [LARGE SCALE GENOMIC DNA]</scope>
    <source>
        <strain evidence="4">DSM 105040</strain>
    </source>
</reference>
<dbReference type="PANTHER" id="PTHR42796">
    <property type="entry name" value="FUMARYLACETOACETATE HYDROLASE DOMAIN-CONTAINING PROTEIN 2A-RELATED"/>
    <property type="match status" value="1"/>
</dbReference>
<dbReference type="Gene3D" id="3.90.850.10">
    <property type="entry name" value="Fumarylacetoacetase-like, C-terminal domain"/>
    <property type="match status" value="1"/>
</dbReference>
<proteinExistence type="inferred from homology"/>
<sequence>MRFASICKDGKTGIALADTNGGCKALFEGDAGYPGTLDDIIAQGPEKLTEAGKALASAPDIDAGTIEYLSPLVKCPKIICIGLNYKAHAKESGMELPEYPVIFGRYNSSLIGHGAPIIRPRVSEQLDYEGELVAVIGKGGRDIPESEALDHVVAYSVFNDASIRDYQLKTHQWTIGKTFDDTGAFGPYLVTTDELPAGCKGLKLETRLNGEVVQSTSLDDLIFDVAKLVSLLSEAMTLEPGDLIVTGTPSGVGIARNPQLWMKPGDVCEVEIERIGVLSNPVAAQ</sequence>
<keyword evidence="5" id="KW-1185">Reference proteome</keyword>
<evidence type="ECO:0000313" key="5">
    <source>
        <dbReference type="Proteomes" id="UP000585681"/>
    </source>
</evidence>